<keyword evidence="3 4" id="KW-0175">Coiled coil</keyword>
<dbReference type="PANTHER" id="PTHR32347">
    <property type="entry name" value="EFFLUX SYSTEM COMPONENT YKNX-RELATED"/>
    <property type="match status" value="1"/>
</dbReference>
<reference evidence="8 9" key="1">
    <citation type="submission" date="2019-08" db="EMBL/GenBank/DDBJ databases">
        <title>Deep-cultivation of Planctomycetes and their phenomic and genomic characterization uncovers novel biology.</title>
        <authorList>
            <person name="Wiegand S."/>
            <person name="Jogler M."/>
            <person name="Boedeker C."/>
            <person name="Pinto D."/>
            <person name="Vollmers J."/>
            <person name="Rivas-Marin E."/>
            <person name="Kohn T."/>
            <person name="Peeters S.H."/>
            <person name="Heuer A."/>
            <person name="Rast P."/>
            <person name="Oberbeckmann S."/>
            <person name="Bunk B."/>
            <person name="Jeske O."/>
            <person name="Meyerdierks A."/>
            <person name="Storesund J.E."/>
            <person name="Kallscheuer N."/>
            <person name="Luecker S."/>
            <person name="Lage O.M."/>
            <person name="Pohl T."/>
            <person name="Merkel B.J."/>
            <person name="Hornburger P."/>
            <person name="Mueller R.-W."/>
            <person name="Bruemmer F."/>
            <person name="Labrenz M."/>
            <person name="Spormann A.M."/>
            <person name="Op den Camp H."/>
            <person name="Overmann J."/>
            <person name="Amann R."/>
            <person name="Jetten M.S.M."/>
            <person name="Mascher T."/>
            <person name="Medema M.H."/>
            <person name="Devos D.P."/>
            <person name="Kaster A.-K."/>
            <person name="Ovreas L."/>
            <person name="Rohde M."/>
            <person name="Galperin M.Y."/>
            <person name="Jogler C."/>
        </authorList>
    </citation>
    <scope>NUCLEOTIDE SEQUENCE [LARGE SCALE GENOMIC DNA]</scope>
    <source>
        <strain evidence="8 9">OJF2</strain>
    </source>
</reference>
<dbReference type="GO" id="GO:0022857">
    <property type="term" value="F:transmembrane transporter activity"/>
    <property type="evidence" value="ECO:0007669"/>
    <property type="project" value="InterPro"/>
</dbReference>
<dbReference type="NCBIfam" id="TIGR01730">
    <property type="entry name" value="RND_mfp"/>
    <property type="match status" value="1"/>
</dbReference>
<dbReference type="PANTHER" id="PTHR32347:SF14">
    <property type="entry name" value="EFFLUX SYSTEM COMPONENT YKNX-RELATED"/>
    <property type="match status" value="1"/>
</dbReference>
<name>A0A5B9W2F0_9BACT</name>
<dbReference type="OrthoDB" id="9809068at2"/>
<dbReference type="InterPro" id="IPR050465">
    <property type="entry name" value="UPF0194_transport"/>
</dbReference>
<evidence type="ECO:0000256" key="2">
    <source>
        <dbReference type="ARBA" id="ARBA00009477"/>
    </source>
</evidence>
<evidence type="ECO:0000256" key="3">
    <source>
        <dbReference type="ARBA" id="ARBA00023054"/>
    </source>
</evidence>
<dbReference type="Gene3D" id="2.40.30.170">
    <property type="match status" value="1"/>
</dbReference>
<dbReference type="Proteomes" id="UP000324233">
    <property type="component" value="Chromosome"/>
</dbReference>
<dbReference type="RefSeq" id="WP_148594617.1">
    <property type="nucleotide sequence ID" value="NZ_CP042997.1"/>
</dbReference>
<comment type="similarity">
    <text evidence="2">Belongs to the membrane fusion protein (MFP) (TC 8.A.1) family.</text>
</comment>
<evidence type="ECO:0000259" key="6">
    <source>
        <dbReference type="Pfam" id="PF25876"/>
    </source>
</evidence>
<dbReference type="GO" id="GO:0030313">
    <property type="term" value="C:cell envelope"/>
    <property type="evidence" value="ECO:0007669"/>
    <property type="project" value="UniProtKB-SubCell"/>
</dbReference>
<evidence type="ECO:0000313" key="9">
    <source>
        <dbReference type="Proteomes" id="UP000324233"/>
    </source>
</evidence>
<dbReference type="InterPro" id="IPR058624">
    <property type="entry name" value="MdtA-like_HH"/>
</dbReference>
<dbReference type="SUPFAM" id="SSF111369">
    <property type="entry name" value="HlyD-like secretion proteins"/>
    <property type="match status" value="1"/>
</dbReference>
<evidence type="ECO:0000313" key="8">
    <source>
        <dbReference type="EMBL" id="QEH34738.1"/>
    </source>
</evidence>
<dbReference type="EMBL" id="CP042997">
    <property type="protein sequence ID" value="QEH34738.1"/>
    <property type="molecule type" value="Genomic_DNA"/>
</dbReference>
<dbReference type="Gene3D" id="2.40.50.100">
    <property type="match status" value="1"/>
</dbReference>
<gene>
    <name evidence="8" type="primary">macA_7</name>
    <name evidence="8" type="ORF">OJF2_32800</name>
</gene>
<evidence type="ECO:0000256" key="1">
    <source>
        <dbReference type="ARBA" id="ARBA00004196"/>
    </source>
</evidence>
<accession>A0A5B9W2F0</accession>
<evidence type="ECO:0000259" key="7">
    <source>
        <dbReference type="Pfam" id="PF25954"/>
    </source>
</evidence>
<feature type="domain" description="CusB-like beta-barrel" evidence="7">
    <location>
        <begin position="236"/>
        <end position="307"/>
    </location>
</feature>
<dbReference type="AlphaFoldDB" id="A0A5B9W2F0"/>
<dbReference type="Pfam" id="PF25954">
    <property type="entry name" value="Beta-barrel_RND_2"/>
    <property type="match status" value="1"/>
</dbReference>
<proteinExistence type="inferred from homology"/>
<feature type="region of interest" description="Disordered" evidence="5">
    <location>
        <begin position="335"/>
        <end position="367"/>
    </location>
</feature>
<evidence type="ECO:0000256" key="4">
    <source>
        <dbReference type="SAM" id="Coils"/>
    </source>
</evidence>
<feature type="compositionally biased region" description="Basic and acidic residues" evidence="5">
    <location>
        <begin position="351"/>
        <end position="367"/>
    </location>
</feature>
<organism evidence="8 9">
    <name type="scientific">Aquisphaera giovannonii</name>
    <dbReference type="NCBI Taxonomy" id="406548"/>
    <lineage>
        <taxon>Bacteria</taxon>
        <taxon>Pseudomonadati</taxon>
        <taxon>Planctomycetota</taxon>
        <taxon>Planctomycetia</taxon>
        <taxon>Isosphaerales</taxon>
        <taxon>Isosphaeraceae</taxon>
        <taxon>Aquisphaera</taxon>
    </lineage>
</organism>
<dbReference type="Gene3D" id="1.10.287.470">
    <property type="entry name" value="Helix hairpin bin"/>
    <property type="match status" value="1"/>
</dbReference>
<dbReference type="GO" id="GO:0016020">
    <property type="term" value="C:membrane"/>
    <property type="evidence" value="ECO:0007669"/>
    <property type="project" value="InterPro"/>
</dbReference>
<sequence length="432" mass="47063">MKKLLLGIAGLWAAGALGFWYWADARTSRVTYRTIAVRRGDLRTTINATGTIEPEEVVDVGAQVAGMIESFGADPADPGKPVSYGTRVEQGTVLARLDSSLFKARVEQAKGRVARDEADILQAKAKLAQAERDYERSRKLHARGNGVIAPQEYDAAVSTYEVAKAALVVAEGALLVSRADLQEATVNLGYTTIKSPVKGVILDRRINIGQTVVASLNAPSLFLIAKDLSRMQIWSSVNETDIGSIREGQAVHFTVGAFPHDRFEGKVTQIRLNASMSQNVVTYTVVVSFDNVGGKLMPYLTARLQFEVESRKDVPVVPNAALRWQPRAENVVPEERPNLASYTRRNRARPAGKDAEPREDSAAEADRKPVLWARDGDYVRPVPVELGLTDGTSTEIRGGNVKDGMEIVTGATRAESATDAISILPHTWTEKK</sequence>
<evidence type="ECO:0000256" key="5">
    <source>
        <dbReference type="SAM" id="MobiDB-lite"/>
    </source>
</evidence>
<dbReference type="KEGG" id="agv:OJF2_32800"/>
<feature type="domain" description="Multidrug resistance protein MdtA-like alpha-helical hairpin" evidence="6">
    <location>
        <begin position="117"/>
        <end position="191"/>
    </location>
</feature>
<comment type="subcellular location">
    <subcellularLocation>
        <location evidence="1">Cell envelope</location>
    </subcellularLocation>
</comment>
<dbReference type="InterPro" id="IPR006143">
    <property type="entry name" value="RND_pump_MFP"/>
</dbReference>
<keyword evidence="9" id="KW-1185">Reference proteome</keyword>
<dbReference type="Pfam" id="PF25876">
    <property type="entry name" value="HH_MFP_RND"/>
    <property type="match status" value="1"/>
</dbReference>
<protein>
    <submittedName>
        <fullName evidence="8">Macrolide export protein MacA</fullName>
    </submittedName>
</protein>
<feature type="coiled-coil region" evidence="4">
    <location>
        <begin position="106"/>
        <end position="140"/>
    </location>
</feature>
<dbReference type="InterPro" id="IPR058792">
    <property type="entry name" value="Beta-barrel_RND_2"/>
</dbReference>